<dbReference type="InterPro" id="IPR027417">
    <property type="entry name" value="P-loop_NTPase"/>
</dbReference>
<dbReference type="SUPFAM" id="SSF52156">
    <property type="entry name" value="Initiation factor IF2/eIF5b, domain 3"/>
    <property type="match status" value="1"/>
</dbReference>
<keyword evidence="4 9" id="KW-0963">Cytoplasm</keyword>
<dbReference type="Gene3D" id="1.10.10.2480">
    <property type="match status" value="1"/>
</dbReference>
<comment type="function">
    <text evidence="9 10">One of the essential components for the initiation of protein synthesis. Protects formylmethionyl-tRNA from spontaneous hydrolysis and promotes its binding to the 30S ribosomal subunits. Also involved in the hydrolysis of GTP during the formation of the 70S ribosomal complex.</text>
</comment>
<dbReference type="PANTHER" id="PTHR43381:SF5">
    <property type="entry name" value="TR-TYPE G DOMAIN-CONTAINING PROTEIN"/>
    <property type="match status" value="1"/>
</dbReference>
<dbReference type="InterPro" id="IPR005225">
    <property type="entry name" value="Small_GTP-bd"/>
</dbReference>
<dbReference type="SUPFAM" id="SSF50447">
    <property type="entry name" value="Translation proteins"/>
    <property type="match status" value="2"/>
</dbReference>
<feature type="compositionally biased region" description="Polar residues" evidence="12">
    <location>
        <begin position="324"/>
        <end position="334"/>
    </location>
</feature>
<keyword evidence="6 9" id="KW-0547">Nucleotide-binding</keyword>
<reference evidence="14" key="1">
    <citation type="submission" date="2016-09" db="EMBL/GenBank/DDBJ databases">
        <title>Genome sequence of Chlorobaculum limnaeum.</title>
        <authorList>
            <person name="Liu Z."/>
            <person name="Tank M."/>
            <person name="Bryant D.A."/>
        </authorList>
    </citation>
    <scope>NUCLEOTIDE SEQUENCE [LARGE SCALE GENOMIC DNA]</scope>
    <source>
        <strain evidence="14">DSM 1677</strain>
    </source>
</reference>
<proteinExistence type="inferred from homology"/>
<dbReference type="FunFam" id="2.40.30.10:FF:000008">
    <property type="entry name" value="Translation initiation factor IF-2"/>
    <property type="match status" value="1"/>
</dbReference>
<keyword evidence="15" id="KW-1185">Reference proteome</keyword>
<dbReference type="CDD" id="cd01887">
    <property type="entry name" value="IF2_eIF5B"/>
    <property type="match status" value="1"/>
</dbReference>
<dbReference type="GO" id="GO:0003743">
    <property type="term" value="F:translation initiation factor activity"/>
    <property type="evidence" value="ECO:0007669"/>
    <property type="project" value="UniProtKB-UniRule"/>
</dbReference>
<dbReference type="InterPro" id="IPR004161">
    <property type="entry name" value="EFTu-like_2"/>
</dbReference>
<evidence type="ECO:0000256" key="10">
    <source>
        <dbReference type="RuleBase" id="RU000644"/>
    </source>
</evidence>
<evidence type="ECO:0000256" key="3">
    <source>
        <dbReference type="ARBA" id="ARBA00020675"/>
    </source>
</evidence>
<dbReference type="FunFam" id="3.40.50.300:FF:000019">
    <property type="entry name" value="Translation initiation factor IF-2"/>
    <property type="match status" value="1"/>
</dbReference>
<dbReference type="InterPro" id="IPR023115">
    <property type="entry name" value="TIF_IF2_dom3"/>
</dbReference>
<sequence>MAIEEKQIRFRISDIARELQVSPQEVLQFVKQEGGKVASTSSMVGEEMRDMIFGNFSQEKKLVDETRKIRAEKQKRLNRLEEQSRKAYEKEQQLKESLSSAPPPSPAVAHVPELKFEIPPEAAKPVAVEPPPAPPVAVAPPQPEPVVEQPSAAKPVAEPVVEEPAPVAPPVEPVAEATPVVEAEPVAEPEPVAQTAEPEGFTPLVQTLPESMQAYEAPQKIGGLTVLGTIDVISEADRKKKSRKKSFRESAVELKGEFENVVSTTATGDGEAAKKKVAKAPGEGETTTAGEAAGGAKKKKGKKKKKVEVDDKVIARNIKTTISGMEDSSSTGSRQKFRKMRRMEREREYEEAEAMREAEKTLMRVTEYASPHELAELMGLTAKEIIQKCFSMGKFVTINQRLDRETIELIGLEFGFEAEFISEIEATTTEEQFDNEEDMQIRPPVVTIMGHVDHGKTSLLDYIRRSNVVAGESGGITQHIGAYEVEVERGRHITFLDTPGHEAFTAMRARGAQVTDIVILVVAADDSVMPQTIEAINHSKAAGVPIVVALNKIDKPEANVEKIKTQLSEAGVMVEDWGGECQCQEISAKKGLNIKELMDKVLTEAEIRELKGNFSREIPASGIIVESELDKGKGVVSTVLVQRGFLKVGDPFVAGNTMGKVRALMDERGKRIPEAGPSRPVRVLGFEDLPQSGDVLTVMESDRDARDLAQKRQIIKREHEFRRSTRVKLDSIARQIKEGLKKELSVIIKADTDGSIQALADGLMKIHNEEVKVQIIHQGVGQITETDVLLAAASDAIIIGFRVRPNVNAKRLAEKEDLDVRFYSVIYHVLEDVEKALEGMLSPELHEESLGSIEIRQVFRVPKVGNVGGAYVLEGKVPRDSKVRLLRDGVQIFEGQLDSLKRFKDDVKEVDAGYECGVSLKGYDDIKVGDVIEAFKIVEKKRKL</sequence>
<feature type="region of interest" description="Disordered" evidence="12">
    <location>
        <begin position="268"/>
        <end position="303"/>
    </location>
</feature>
<evidence type="ECO:0000256" key="6">
    <source>
        <dbReference type="ARBA" id="ARBA00022741"/>
    </source>
</evidence>
<dbReference type="InterPro" id="IPR000795">
    <property type="entry name" value="T_Tr_GTP-bd_dom"/>
</dbReference>
<feature type="domain" description="Tr-type G" evidence="13">
    <location>
        <begin position="441"/>
        <end position="611"/>
    </location>
</feature>
<evidence type="ECO:0000256" key="5">
    <source>
        <dbReference type="ARBA" id="ARBA00022540"/>
    </source>
</evidence>
<dbReference type="GO" id="GO:0003924">
    <property type="term" value="F:GTPase activity"/>
    <property type="evidence" value="ECO:0007669"/>
    <property type="project" value="UniProtKB-UniRule"/>
</dbReference>
<dbReference type="Pfam" id="PF11987">
    <property type="entry name" value="IF-2"/>
    <property type="match status" value="1"/>
</dbReference>
<dbReference type="Pfam" id="PF22042">
    <property type="entry name" value="EF-G_D2"/>
    <property type="match status" value="1"/>
</dbReference>
<dbReference type="InterPro" id="IPR009000">
    <property type="entry name" value="Transl_B-barrel_sf"/>
</dbReference>
<feature type="compositionally biased region" description="Low complexity" evidence="12">
    <location>
        <begin position="173"/>
        <end position="199"/>
    </location>
</feature>
<evidence type="ECO:0000313" key="15">
    <source>
        <dbReference type="Proteomes" id="UP000095185"/>
    </source>
</evidence>
<organism evidence="14 15">
    <name type="scientific">Chlorobaculum limnaeum</name>
    <dbReference type="NCBI Taxonomy" id="274537"/>
    <lineage>
        <taxon>Bacteria</taxon>
        <taxon>Pseudomonadati</taxon>
        <taxon>Chlorobiota</taxon>
        <taxon>Chlorobiia</taxon>
        <taxon>Chlorobiales</taxon>
        <taxon>Chlorobiaceae</taxon>
        <taxon>Chlorobaculum</taxon>
    </lineage>
</organism>
<feature type="compositionally biased region" description="Basic and acidic residues" evidence="12">
    <location>
        <begin position="75"/>
        <end position="94"/>
    </location>
</feature>
<feature type="region of interest" description="Disordered" evidence="12">
    <location>
        <begin position="124"/>
        <end position="204"/>
    </location>
</feature>
<dbReference type="NCBIfam" id="TIGR00231">
    <property type="entry name" value="small_GTP"/>
    <property type="match status" value="1"/>
</dbReference>
<dbReference type="InterPro" id="IPR036925">
    <property type="entry name" value="TIF_IF2_dom3_sf"/>
</dbReference>
<feature type="region of interest" description="Disordered" evidence="12">
    <location>
        <begin position="75"/>
        <end position="108"/>
    </location>
</feature>
<keyword evidence="8 9" id="KW-0342">GTP-binding</keyword>
<accession>A0A1D8CYH0</accession>
<dbReference type="Proteomes" id="UP000095185">
    <property type="component" value="Chromosome"/>
</dbReference>
<dbReference type="OrthoDB" id="9811804at2"/>
<comment type="similarity">
    <text evidence="2 9 10">Belongs to the TRAFAC class translation factor GTPase superfamily. Classic translation factor GTPase family. IF-2 subfamily.</text>
</comment>
<dbReference type="RefSeq" id="WP_069808594.1">
    <property type="nucleotide sequence ID" value="NZ_CP017305.1"/>
</dbReference>
<protein>
    <recommendedName>
        <fullName evidence="3 9">Translation initiation factor IF-2</fullName>
    </recommendedName>
</protein>
<dbReference type="KEGG" id="clz:BIU88_01065"/>
<dbReference type="NCBIfam" id="TIGR00487">
    <property type="entry name" value="IF-2"/>
    <property type="match status" value="1"/>
</dbReference>
<dbReference type="Gene3D" id="2.40.30.10">
    <property type="entry name" value="Translation factors"/>
    <property type="match status" value="2"/>
</dbReference>
<feature type="binding site" evidence="9">
    <location>
        <begin position="551"/>
        <end position="554"/>
    </location>
    <ligand>
        <name>GTP</name>
        <dbReference type="ChEBI" id="CHEBI:37565"/>
    </ligand>
</feature>
<dbReference type="Gene3D" id="3.40.50.300">
    <property type="entry name" value="P-loop containing nucleotide triphosphate hydrolases"/>
    <property type="match status" value="1"/>
</dbReference>
<evidence type="ECO:0000256" key="12">
    <source>
        <dbReference type="SAM" id="MobiDB-lite"/>
    </source>
</evidence>
<dbReference type="InterPro" id="IPR006847">
    <property type="entry name" value="IF2_N"/>
</dbReference>
<dbReference type="InterPro" id="IPR053905">
    <property type="entry name" value="EF-G-like_DII"/>
</dbReference>
<keyword evidence="7 9" id="KW-0648">Protein biosynthesis</keyword>
<dbReference type="InterPro" id="IPR000178">
    <property type="entry name" value="TF_IF2_bacterial-like"/>
</dbReference>
<dbReference type="CDD" id="cd03702">
    <property type="entry name" value="IF2_mtIF2_II"/>
    <property type="match status" value="1"/>
</dbReference>
<evidence type="ECO:0000256" key="1">
    <source>
        <dbReference type="ARBA" id="ARBA00004496"/>
    </source>
</evidence>
<dbReference type="Pfam" id="PF03144">
    <property type="entry name" value="GTP_EFTU_D2"/>
    <property type="match status" value="1"/>
</dbReference>
<dbReference type="HAMAP" id="MF_00100_B">
    <property type="entry name" value="IF_2_B"/>
    <property type="match status" value="1"/>
</dbReference>
<dbReference type="GO" id="GO:0005525">
    <property type="term" value="F:GTP binding"/>
    <property type="evidence" value="ECO:0007669"/>
    <property type="project" value="UniProtKB-KW"/>
</dbReference>
<dbReference type="Pfam" id="PF00009">
    <property type="entry name" value="GTP_EFTU"/>
    <property type="match status" value="1"/>
</dbReference>
<dbReference type="STRING" id="274537.BIU88_01065"/>
<dbReference type="AlphaFoldDB" id="A0A1D8CYH0"/>
<comment type="subcellular location">
    <subcellularLocation>
        <location evidence="1 9 11">Cytoplasm</location>
    </subcellularLocation>
</comment>
<feature type="compositionally biased region" description="Low complexity" evidence="12">
    <location>
        <begin position="145"/>
        <end position="165"/>
    </location>
</feature>
<dbReference type="FunFam" id="3.40.50.10050:FF:000001">
    <property type="entry name" value="Translation initiation factor IF-2"/>
    <property type="match status" value="1"/>
</dbReference>
<dbReference type="SUPFAM" id="SSF52540">
    <property type="entry name" value="P-loop containing nucleoside triphosphate hydrolases"/>
    <property type="match status" value="1"/>
</dbReference>
<evidence type="ECO:0000313" key="14">
    <source>
        <dbReference type="EMBL" id="AOS82863.1"/>
    </source>
</evidence>
<dbReference type="InterPro" id="IPR044145">
    <property type="entry name" value="IF2_II"/>
</dbReference>
<evidence type="ECO:0000256" key="9">
    <source>
        <dbReference type="HAMAP-Rule" id="MF_00100"/>
    </source>
</evidence>
<dbReference type="GO" id="GO:0005737">
    <property type="term" value="C:cytoplasm"/>
    <property type="evidence" value="ECO:0007669"/>
    <property type="project" value="UniProtKB-SubCell"/>
</dbReference>
<feature type="binding site" evidence="9">
    <location>
        <begin position="450"/>
        <end position="457"/>
    </location>
    <ligand>
        <name>GTP</name>
        <dbReference type="ChEBI" id="CHEBI:37565"/>
    </ligand>
</feature>
<dbReference type="CDD" id="cd03692">
    <property type="entry name" value="mtIF2_IVc"/>
    <property type="match status" value="1"/>
</dbReference>
<keyword evidence="5 9" id="KW-0396">Initiation factor</keyword>
<evidence type="ECO:0000256" key="8">
    <source>
        <dbReference type="ARBA" id="ARBA00023134"/>
    </source>
</evidence>
<comment type="caution">
    <text evidence="9">Lacks conserved residue(s) required for the propagation of feature annotation.</text>
</comment>
<evidence type="ECO:0000256" key="7">
    <source>
        <dbReference type="ARBA" id="ARBA00022917"/>
    </source>
</evidence>
<feature type="binding site" evidence="9">
    <location>
        <begin position="497"/>
        <end position="501"/>
    </location>
    <ligand>
        <name>GTP</name>
        <dbReference type="ChEBI" id="CHEBI:37565"/>
    </ligand>
</feature>
<dbReference type="EMBL" id="CP017305">
    <property type="protein sequence ID" value="AOS82863.1"/>
    <property type="molecule type" value="Genomic_DNA"/>
</dbReference>
<name>A0A1D8CYH0_CHLLM</name>
<feature type="compositionally biased region" description="Pro residues" evidence="12">
    <location>
        <begin position="128"/>
        <end position="144"/>
    </location>
</feature>
<dbReference type="Gene3D" id="3.40.50.10050">
    <property type="entry name" value="Translation initiation factor IF- 2, domain 3"/>
    <property type="match status" value="1"/>
</dbReference>
<evidence type="ECO:0000256" key="4">
    <source>
        <dbReference type="ARBA" id="ARBA00022490"/>
    </source>
</evidence>
<dbReference type="Pfam" id="PF04760">
    <property type="entry name" value="IF2_N"/>
    <property type="match status" value="1"/>
</dbReference>
<evidence type="ECO:0000259" key="13">
    <source>
        <dbReference type="PROSITE" id="PS51722"/>
    </source>
</evidence>
<evidence type="ECO:0000256" key="2">
    <source>
        <dbReference type="ARBA" id="ARBA00007733"/>
    </source>
</evidence>
<evidence type="ECO:0000256" key="11">
    <source>
        <dbReference type="RuleBase" id="RU000645"/>
    </source>
</evidence>
<dbReference type="InterPro" id="IPR015760">
    <property type="entry name" value="TIF_IF2"/>
</dbReference>
<dbReference type="FunFam" id="2.40.30.10:FF:000007">
    <property type="entry name" value="Translation initiation factor IF-2"/>
    <property type="match status" value="1"/>
</dbReference>
<feature type="region of interest" description="Disordered" evidence="12">
    <location>
        <begin position="324"/>
        <end position="346"/>
    </location>
</feature>
<gene>
    <name evidence="9" type="primary">infB</name>
    <name evidence="14" type="ORF">BIU88_01065</name>
</gene>
<dbReference type="PROSITE" id="PS01176">
    <property type="entry name" value="IF2"/>
    <property type="match status" value="1"/>
</dbReference>
<dbReference type="PROSITE" id="PS51722">
    <property type="entry name" value="G_TR_2"/>
    <property type="match status" value="1"/>
</dbReference>
<feature type="compositionally biased region" description="Low complexity" evidence="12">
    <location>
        <begin position="279"/>
        <end position="295"/>
    </location>
</feature>
<dbReference type="PANTHER" id="PTHR43381">
    <property type="entry name" value="TRANSLATION INITIATION FACTOR IF-2-RELATED"/>
    <property type="match status" value="1"/>
</dbReference>